<dbReference type="InterPro" id="IPR036689">
    <property type="entry name" value="ESAT-6-like_sf"/>
</dbReference>
<keyword evidence="1" id="KW-0175">Coiled coil</keyword>
<dbReference type="Proteomes" id="UP000027931">
    <property type="component" value="Unassembled WGS sequence"/>
</dbReference>
<evidence type="ECO:0000256" key="2">
    <source>
        <dbReference type="SAM" id="MobiDB-lite"/>
    </source>
</evidence>
<feature type="coiled-coil region" evidence="1">
    <location>
        <begin position="60"/>
        <end position="104"/>
    </location>
</feature>
<dbReference type="RefSeq" id="WP_038091898.1">
    <property type="nucleotide sequence ID" value="NZ_JMIR01000031.1"/>
</dbReference>
<gene>
    <name evidence="3" type="ORF">EL26_18510</name>
</gene>
<dbReference type="InterPro" id="IPR010310">
    <property type="entry name" value="T7SS_ESAT-6-like"/>
</dbReference>
<dbReference type="Pfam" id="PF06013">
    <property type="entry name" value="WXG100"/>
    <property type="match status" value="1"/>
</dbReference>
<evidence type="ECO:0000313" key="4">
    <source>
        <dbReference type="Proteomes" id="UP000027931"/>
    </source>
</evidence>
<dbReference type="AlphaFoldDB" id="A0A074LL53"/>
<dbReference type="EMBL" id="JMIR01000031">
    <property type="protein sequence ID" value="KEO81834.1"/>
    <property type="molecule type" value="Genomic_DNA"/>
</dbReference>
<feature type="compositionally biased region" description="Polar residues" evidence="2">
    <location>
        <begin position="286"/>
        <end position="296"/>
    </location>
</feature>
<dbReference type="Gene3D" id="1.10.287.1060">
    <property type="entry name" value="ESAT-6-like"/>
    <property type="match status" value="1"/>
</dbReference>
<keyword evidence="4" id="KW-1185">Reference proteome</keyword>
<organism evidence="3 4">
    <name type="scientific">Tumebacillus flagellatus</name>
    <dbReference type="NCBI Taxonomy" id="1157490"/>
    <lineage>
        <taxon>Bacteria</taxon>
        <taxon>Bacillati</taxon>
        <taxon>Bacillota</taxon>
        <taxon>Bacilli</taxon>
        <taxon>Bacillales</taxon>
        <taxon>Alicyclobacillaceae</taxon>
        <taxon>Tumebacillus</taxon>
    </lineage>
</organism>
<evidence type="ECO:0000256" key="1">
    <source>
        <dbReference type="SAM" id="Coils"/>
    </source>
</evidence>
<dbReference type="eggNOG" id="ENOG5030KII">
    <property type="taxonomic scope" value="Bacteria"/>
</dbReference>
<accession>A0A074LL53</accession>
<feature type="region of interest" description="Disordered" evidence="2">
    <location>
        <begin position="277"/>
        <end position="296"/>
    </location>
</feature>
<proteinExistence type="predicted"/>
<sequence>MFQADSYNLRYVAHQFTAGANALRGQGKRYSDASHHLLQYWKGDAAQSFNRVHEQMAGDLQKVASALEQAATQLQTLANRNDHIQDLRRQAQQVEWQLQNLNTSDPHYESESHSIRQRARDLYYAAEMEARAADEQAATALREIEPVLHSLFVYAVQNHAPSQTSTPKVRHWWEKALDFLTGVEYAVASSETWGLLDLVVDDKADFRSDEYVQGKIVGDYISTGIGVVTALDGLLLAAGGRAAFMDGSWGGRRSRRFCGRCSRSCLWCRSGPQRTQQSSKRRNAIRSPQNSIWFST</sequence>
<dbReference type="SUPFAM" id="SSF140453">
    <property type="entry name" value="EsxAB dimer-like"/>
    <property type="match status" value="1"/>
</dbReference>
<protein>
    <submittedName>
        <fullName evidence="3">Uncharacterized protein</fullName>
    </submittedName>
</protein>
<name>A0A074LL53_9BACL</name>
<evidence type="ECO:0000313" key="3">
    <source>
        <dbReference type="EMBL" id="KEO81834.1"/>
    </source>
</evidence>
<comment type="caution">
    <text evidence="3">The sequence shown here is derived from an EMBL/GenBank/DDBJ whole genome shotgun (WGS) entry which is preliminary data.</text>
</comment>
<reference evidence="3 4" key="1">
    <citation type="journal article" date="2013" name="Int. J. Syst. Evol. Microbiol.">
        <title>Tumebacillus flagellatus sp. nov., an alpha-amylase/pullulanase-producing bacterium isolated from cassava wastewater.</title>
        <authorList>
            <person name="Wang Q."/>
            <person name="Xie N."/>
            <person name="Qin Y."/>
            <person name="Shen N."/>
            <person name="Zhu J."/>
            <person name="Mi H."/>
            <person name="Huang R."/>
        </authorList>
    </citation>
    <scope>NUCLEOTIDE SEQUENCE [LARGE SCALE GENOMIC DNA]</scope>
    <source>
        <strain evidence="3 4">GST4</strain>
    </source>
</reference>